<dbReference type="InterPro" id="IPR003661">
    <property type="entry name" value="HisK_dim/P_dom"/>
</dbReference>
<feature type="domain" description="PAS" evidence="10">
    <location>
        <begin position="7"/>
        <end position="49"/>
    </location>
</feature>
<dbReference type="Pfam" id="PF00989">
    <property type="entry name" value="PAS"/>
    <property type="match status" value="1"/>
</dbReference>
<dbReference type="GO" id="GO:0006355">
    <property type="term" value="P:regulation of DNA-templated transcription"/>
    <property type="evidence" value="ECO:0007669"/>
    <property type="project" value="InterPro"/>
</dbReference>
<dbReference type="PROSITE" id="PS50113">
    <property type="entry name" value="PAC"/>
    <property type="match status" value="3"/>
</dbReference>
<evidence type="ECO:0000313" key="13">
    <source>
        <dbReference type="Proteomes" id="UP000064893"/>
    </source>
</evidence>
<evidence type="ECO:0000259" key="11">
    <source>
        <dbReference type="PROSITE" id="PS50113"/>
    </source>
</evidence>
<dbReference type="InterPro" id="IPR005467">
    <property type="entry name" value="His_kinase_dom"/>
</dbReference>
<keyword evidence="13" id="KW-1185">Reference proteome</keyword>
<evidence type="ECO:0000256" key="6">
    <source>
        <dbReference type="PROSITE-ProRule" id="PRU00169"/>
    </source>
</evidence>
<keyword evidence="7" id="KW-0175">Coiled coil</keyword>
<feature type="domain" description="PAS" evidence="10">
    <location>
        <begin position="274"/>
        <end position="318"/>
    </location>
</feature>
<dbReference type="OrthoDB" id="9796457at2"/>
<feature type="modified residue" description="4-aspartylphosphate" evidence="6">
    <location>
        <position position="971"/>
    </location>
</feature>
<dbReference type="Pfam" id="PF02518">
    <property type="entry name" value="HATPase_c"/>
    <property type="match status" value="1"/>
</dbReference>
<dbReference type="InterPro" id="IPR036097">
    <property type="entry name" value="HisK_dim/P_sf"/>
</dbReference>
<dbReference type="SUPFAM" id="SSF55874">
    <property type="entry name" value="ATPase domain of HSP90 chaperone/DNA topoisomerase II/histidine kinase"/>
    <property type="match status" value="1"/>
</dbReference>
<dbReference type="Gene3D" id="3.40.50.2300">
    <property type="match status" value="1"/>
</dbReference>
<feature type="domain" description="PAC" evidence="11">
    <location>
        <begin position="470"/>
        <end position="519"/>
    </location>
</feature>
<proteinExistence type="predicted"/>
<keyword evidence="3 6" id="KW-0597">Phosphoprotein</keyword>
<dbReference type="CDD" id="cd00130">
    <property type="entry name" value="PAS"/>
    <property type="match status" value="1"/>
</dbReference>
<dbReference type="InterPro" id="IPR036890">
    <property type="entry name" value="HATPase_C_sf"/>
</dbReference>
<dbReference type="Proteomes" id="UP000064893">
    <property type="component" value="Chromosome"/>
</dbReference>
<evidence type="ECO:0000313" key="12">
    <source>
        <dbReference type="EMBL" id="ALO15193.1"/>
    </source>
</evidence>
<evidence type="ECO:0000256" key="7">
    <source>
        <dbReference type="SAM" id="Coils"/>
    </source>
</evidence>
<dbReference type="InterPro" id="IPR013655">
    <property type="entry name" value="PAS_fold_3"/>
</dbReference>
<dbReference type="Gene3D" id="3.30.565.10">
    <property type="entry name" value="Histidine kinase-like ATPase, C-terminal domain"/>
    <property type="match status" value="1"/>
</dbReference>
<dbReference type="PROSITE" id="PS50109">
    <property type="entry name" value="HIS_KIN"/>
    <property type="match status" value="1"/>
</dbReference>
<keyword evidence="5" id="KW-0418">Kinase</keyword>
<dbReference type="Gene3D" id="1.10.287.130">
    <property type="match status" value="1"/>
</dbReference>
<dbReference type="PANTHER" id="PTHR43047:SF72">
    <property type="entry name" value="OSMOSENSING HISTIDINE PROTEIN KINASE SLN1"/>
    <property type="match status" value="1"/>
</dbReference>
<dbReference type="CDD" id="cd16922">
    <property type="entry name" value="HATPase_EvgS-ArcB-TorS-like"/>
    <property type="match status" value="1"/>
</dbReference>
<dbReference type="InterPro" id="IPR000700">
    <property type="entry name" value="PAS-assoc_C"/>
</dbReference>
<feature type="domain" description="Histidine kinase" evidence="8">
    <location>
        <begin position="683"/>
        <end position="901"/>
    </location>
</feature>
<dbReference type="SUPFAM" id="SSF55785">
    <property type="entry name" value="PYP-like sensor domain (PAS domain)"/>
    <property type="match status" value="4"/>
</dbReference>
<feature type="domain" description="PAS" evidence="10">
    <location>
        <begin position="520"/>
        <end position="590"/>
    </location>
</feature>
<dbReference type="SMART" id="SM00387">
    <property type="entry name" value="HATPase_c"/>
    <property type="match status" value="1"/>
</dbReference>
<evidence type="ECO:0000256" key="3">
    <source>
        <dbReference type="ARBA" id="ARBA00022553"/>
    </source>
</evidence>
<reference evidence="12 13" key="1">
    <citation type="submission" date="2015-11" db="EMBL/GenBank/DDBJ databases">
        <title>Description and complete genome sequence of a novel strain predominating in hypersaline microbial mats and representing a new family of the Bacteriodetes phylum.</title>
        <authorList>
            <person name="Spring S."/>
            <person name="Bunk B."/>
            <person name="Sproer C."/>
            <person name="Klenk H.-P."/>
        </authorList>
    </citation>
    <scope>NUCLEOTIDE SEQUENCE [LARGE SCALE GENOMIC DNA]</scope>
    <source>
        <strain evidence="12 13">L21-Spi-D4</strain>
    </source>
</reference>
<evidence type="ECO:0000256" key="1">
    <source>
        <dbReference type="ARBA" id="ARBA00000085"/>
    </source>
</evidence>
<dbReference type="InterPro" id="IPR003594">
    <property type="entry name" value="HATPase_dom"/>
</dbReference>
<dbReference type="FunFam" id="3.30.565.10:FF:000010">
    <property type="entry name" value="Sensor histidine kinase RcsC"/>
    <property type="match status" value="1"/>
</dbReference>
<dbReference type="SUPFAM" id="SSF47384">
    <property type="entry name" value="Homodimeric domain of signal transducing histidine kinase"/>
    <property type="match status" value="1"/>
</dbReference>
<feature type="domain" description="Response regulatory" evidence="9">
    <location>
        <begin position="922"/>
        <end position="1036"/>
    </location>
</feature>
<evidence type="ECO:0000259" key="8">
    <source>
        <dbReference type="PROSITE" id="PS50109"/>
    </source>
</evidence>
<dbReference type="GO" id="GO:0009927">
    <property type="term" value="F:histidine phosphotransfer kinase activity"/>
    <property type="evidence" value="ECO:0007669"/>
    <property type="project" value="TreeGrafter"/>
</dbReference>
<dbReference type="STRING" id="1307839.L21SP5_01546"/>
<dbReference type="GO" id="GO:0000155">
    <property type="term" value="F:phosphorelay sensor kinase activity"/>
    <property type="evidence" value="ECO:0007669"/>
    <property type="project" value="InterPro"/>
</dbReference>
<dbReference type="Pfam" id="PF08447">
    <property type="entry name" value="PAS_3"/>
    <property type="match status" value="1"/>
</dbReference>
<evidence type="ECO:0000259" key="10">
    <source>
        <dbReference type="PROSITE" id="PS50112"/>
    </source>
</evidence>
<dbReference type="Pfam" id="PF13188">
    <property type="entry name" value="PAS_8"/>
    <property type="match status" value="2"/>
</dbReference>
<feature type="coiled-coil region" evidence="7">
    <location>
        <begin position="642"/>
        <end position="676"/>
    </location>
</feature>
<dbReference type="InterPro" id="IPR011006">
    <property type="entry name" value="CheY-like_superfamily"/>
</dbReference>
<dbReference type="InterPro" id="IPR001610">
    <property type="entry name" value="PAC"/>
</dbReference>
<dbReference type="CDD" id="cd00082">
    <property type="entry name" value="HisKA"/>
    <property type="match status" value="1"/>
</dbReference>
<dbReference type="PROSITE" id="PS50110">
    <property type="entry name" value="RESPONSE_REGULATORY"/>
    <property type="match status" value="1"/>
</dbReference>
<dbReference type="KEGG" id="blq:L21SP5_01546"/>
<dbReference type="InterPro" id="IPR035965">
    <property type="entry name" value="PAS-like_dom_sf"/>
</dbReference>
<dbReference type="PROSITE" id="PS50112">
    <property type="entry name" value="PAS"/>
    <property type="match status" value="3"/>
</dbReference>
<evidence type="ECO:0000256" key="2">
    <source>
        <dbReference type="ARBA" id="ARBA00012438"/>
    </source>
</evidence>
<feature type="domain" description="PAC" evidence="11">
    <location>
        <begin position="220"/>
        <end position="273"/>
    </location>
</feature>
<dbReference type="SMART" id="SM00091">
    <property type="entry name" value="PAS"/>
    <property type="match status" value="4"/>
</dbReference>
<dbReference type="EC" id="2.7.13.3" evidence="2"/>
<feature type="domain" description="PAC" evidence="11">
    <location>
        <begin position="589"/>
        <end position="644"/>
    </location>
</feature>
<protein>
    <recommendedName>
        <fullName evidence="2">histidine kinase</fullName>
        <ecNumber evidence="2">2.7.13.3</ecNumber>
    </recommendedName>
</protein>
<dbReference type="PANTHER" id="PTHR43047">
    <property type="entry name" value="TWO-COMPONENT HISTIDINE PROTEIN KINASE"/>
    <property type="match status" value="1"/>
</dbReference>
<dbReference type="NCBIfam" id="TIGR00229">
    <property type="entry name" value="sensory_box"/>
    <property type="match status" value="2"/>
</dbReference>
<accession>A0A0S2HYI6</accession>
<name>A0A0S2HYI6_9BACT</name>
<dbReference type="CDD" id="cd17546">
    <property type="entry name" value="REC_hyHK_CKI1_RcsC-like"/>
    <property type="match status" value="1"/>
</dbReference>
<dbReference type="Gene3D" id="3.30.450.20">
    <property type="entry name" value="PAS domain"/>
    <property type="match status" value="5"/>
</dbReference>
<evidence type="ECO:0000256" key="4">
    <source>
        <dbReference type="ARBA" id="ARBA00022679"/>
    </source>
</evidence>
<dbReference type="PRINTS" id="PR00344">
    <property type="entry name" value="BCTRLSENSOR"/>
</dbReference>
<sequence length="1039" mass="119772">MGVNKLTDRNYEYLFTKLDKGIIYQDRTKRIIDLNPKAQQILGIKKEELPVTFPDPDRHVLINKTGDYPLPYTTVLDTGEATENQFFLYRDIKHDREIPICIQAIPAKKAEESEPEIITLIIDYTDPSQVSSNSYKIEQWESIQDLAKIGVWEYNPFTNEFSGSEQAIKIYGIKTEPDSEQTTYKFPLERVQQNIPDREKVNTALKQLIEKSQANDLEQEAIEYEIYREDNNKKIHVQSIAMPVKDKKGNLIKIRGTIQDITRTKEMEQAIRENELKFRTIFEAAPIGILHYNPEGVITACNEKFVDIIGSSQEVLCGLNMYKLPNKKLVKTIDESLKKGSAKYEDWYTSITGKKTTYVRILFKGITDYNDQIIAGMGLVEDITDRWKAEQKLKENTQKLKTAQKIGRIGSWQFDLVSNKVEASKQAYEIYGLKPGQKLTIERTQEIPLPQYRTKLNKALEELLAGKSNYELEFKIKRPIDGKIAHIYSIAEFNKEKNLVIGTIQDITELKKTQETLNKREKEYRLLVENQNDLIVKVNAAGEFEFVSDSYCKLFDKSREQLLGSSFMPLVHEDDHASTNQAMKNLYKPPYKCVLEHRAMTKYGWRWLEWKDNAITDKDGNVTSIVGTGRDITERKLAETKVAEKNRELSETLHQIQEINIELEVAKEKAEQSDRLKTVFLGNLSHEIRTPMNGILGFANLLKSENLTASKQKKYLNVIQKSGRRMLALIDDLIDISRIEAGQMEIKDHKINLNELMDDIYVFFKPDAERKKLYFTHKKDLDNTEAIIKTDGEKLEQVITNLLKNALKFTREGQINFGYERVKNVIKFWVKDTGPGIPSSHLKTIFDRFRQVEDTPFREEEGSGLGLAISKAFVEAMGGEIWVDSQVNEGATFYFTLPYIPTEQTQRTAQNEDNIDIDQKVRILIAEDDDTSKMYLQELLETDKAELIFAKNGTEVIDKFQHETIDMILMDIKMPVMNGLDATRHIREMDPHIPIIAQTAYASGSSRQEALRAGCTDFISKPIESNKLKRMIRQYIKKR</sequence>
<dbReference type="Pfam" id="PF00512">
    <property type="entry name" value="HisKA"/>
    <property type="match status" value="1"/>
</dbReference>
<dbReference type="RefSeq" id="WP_057952672.1">
    <property type="nucleotide sequence ID" value="NZ_CP013118.1"/>
</dbReference>
<dbReference type="EMBL" id="CP013118">
    <property type="protein sequence ID" value="ALO15193.1"/>
    <property type="molecule type" value="Genomic_DNA"/>
</dbReference>
<comment type="catalytic activity">
    <reaction evidence="1">
        <text>ATP + protein L-histidine = ADP + protein N-phospho-L-histidine.</text>
        <dbReference type="EC" id="2.7.13.3"/>
    </reaction>
</comment>
<dbReference type="SMART" id="SM00448">
    <property type="entry name" value="REC"/>
    <property type="match status" value="1"/>
</dbReference>
<dbReference type="AlphaFoldDB" id="A0A0S2HYI6"/>
<dbReference type="InterPro" id="IPR001789">
    <property type="entry name" value="Sig_transdc_resp-reg_receiver"/>
</dbReference>
<dbReference type="Pfam" id="PF00072">
    <property type="entry name" value="Response_reg"/>
    <property type="match status" value="1"/>
</dbReference>
<dbReference type="SUPFAM" id="SSF52172">
    <property type="entry name" value="CheY-like"/>
    <property type="match status" value="1"/>
</dbReference>
<dbReference type="GO" id="GO:0005886">
    <property type="term" value="C:plasma membrane"/>
    <property type="evidence" value="ECO:0007669"/>
    <property type="project" value="TreeGrafter"/>
</dbReference>
<dbReference type="SMART" id="SM00086">
    <property type="entry name" value="PAC"/>
    <property type="match status" value="4"/>
</dbReference>
<gene>
    <name evidence="12" type="primary">rpfC_1</name>
    <name evidence="12" type="ORF">L21SP5_01546</name>
</gene>
<evidence type="ECO:0000259" key="9">
    <source>
        <dbReference type="PROSITE" id="PS50110"/>
    </source>
</evidence>
<keyword evidence="4 12" id="KW-0808">Transferase</keyword>
<dbReference type="Pfam" id="PF13426">
    <property type="entry name" value="PAS_9"/>
    <property type="match status" value="1"/>
</dbReference>
<dbReference type="InterPro" id="IPR004358">
    <property type="entry name" value="Sig_transdc_His_kin-like_C"/>
</dbReference>
<dbReference type="InterPro" id="IPR013767">
    <property type="entry name" value="PAS_fold"/>
</dbReference>
<evidence type="ECO:0000256" key="5">
    <source>
        <dbReference type="ARBA" id="ARBA00022777"/>
    </source>
</evidence>
<dbReference type="SMART" id="SM00388">
    <property type="entry name" value="HisKA"/>
    <property type="match status" value="1"/>
</dbReference>
<organism evidence="12 13">
    <name type="scientific">Salinivirga cyanobacteriivorans</name>
    <dbReference type="NCBI Taxonomy" id="1307839"/>
    <lineage>
        <taxon>Bacteria</taxon>
        <taxon>Pseudomonadati</taxon>
        <taxon>Bacteroidota</taxon>
        <taxon>Bacteroidia</taxon>
        <taxon>Bacteroidales</taxon>
        <taxon>Salinivirgaceae</taxon>
        <taxon>Salinivirga</taxon>
    </lineage>
</organism>
<dbReference type="InterPro" id="IPR000014">
    <property type="entry name" value="PAS"/>
</dbReference>